<evidence type="ECO:0000256" key="1">
    <source>
        <dbReference type="ARBA" id="ARBA00010638"/>
    </source>
</evidence>
<accession>A0A1H6MD08</accession>
<evidence type="ECO:0000256" key="2">
    <source>
        <dbReference type="ARBA" id="ARBA00022741"/>
    </source>
</evidence>
<dbReference type="SUPFAM" id="SSF100950">
    <property type="entry name" value="NagB/RpiA/CoA transferase-like"/>
    <property type="match status" value="1"/>
</dbReference>
<dbReference type="InterPro" id="IPR037171">
    <property type="entry name" value="NagB/RpiA_transferase-like"/>
</dbReference>
<gene>
    <name evidence="7" type="ORF">BAZSYMA_ACONTIG01310_5</name>
    <name evidence="6" type="ORF">BAZSYMB_SCAFFOLD00072_5</name>
</gene>
<dbReference type="PIRSF" id="PIRSF006806">
    <property type="entry name" value="FTHF_cligase"/>
    <property type="match status" value="1"/>
</dbReference>
<feature type="binding site" evidence="4">
    <location>
        <position position="47"/>
    </location>
    <ligand>
        <name>substrate</name>
    </ligand>
</feature>
<dbReference type="GO" id="GO:0009396">
    <property type="term" value="P:folic acid-containing compound biosynthetic process"/>
    <property type="evidence" value="ECO:0007669"/>
    <property type="project" value="TreeGrafter"/>
</dbReference>
<dbReference type="AlphaFoldDB" id="A0A1H6MD08"/>
<keyword evidence="7" id="KW-0436">Ligase</keyword>
<dbReference type="PANTHER" id="PTHR23407:SF1">
    <property type="entry name" value="5-FORMYLTETRAHYDROFOLATE CYCLO-LIGASE"/>
    <property type="match status" value="1"/>
</dbReference>
<keyword evidence="5" id="KW-0479">Metal-binding</keyword>
<evidence type="ECO:0000313" key="6">
    <source>
        <dbReference type="EMBL" id="SEH87234.1"/>
    </source>
</evidence>
<dbReference type="EMBL" id="CDSC02000413">
    <property type="protein sequence ID" value="SEH99438.1"/>
    <property type="molecule type" value="Genomic_DNA"/>
</dbReference>
<protein>
    <recommendedName>
        <fullName evidence="5">5-formyltetrahydrofolate cyclo-ligase</fullName>
        <ecNumber evidence="5">6.3.3.2</ecNumber>
    </recommendedName>
</protein>
<evidence type="ECO:0000313" key="8">
    <source>
        <dbReference type="Proteomes" id="UP000198559"/>
    </source>
</evidence>
<comment type="catalytic activity">
    <reaction evidence="5">
        <text>(6S)-5-formyl-5,6,7,8-tetrahydrofolate + ATP = (6R)-5,10-methenyltetrahydrofolate + ADP + phosphate</text>
        <dbReference type="Rhea" id="RHEA:10488"/>
        <dbReference type="ChEBI" id="CHEBI:30616"/>
        <dbReference type="ChEBI" id="CHEBI:43474"/>
        <dbReference type="ChEBI" id="CHEBI:57455"/>
        <dbReference type="ChEBI" id="CHEBI:57457"/>
        <dbReference type="ChEBI" id="CHEBI:456216"/>
        <dbReference type="EC" id="6.3.3.2"/>
    </reaction>
</comment>
<evidence type="ECO:0000256" key="5">
    <source>
        <dbReference type="RuleBase" id="RU361279"/>
    </source>
</evidence>
<dbReference type="Gene3D" id="3.40.50.10420">
    <property type="entry name" value="NagB/RpiA/CoA transferase-like"/>
    <property type="match status" value="1"/>
</dbReference>
<comment type="cofactor">
    <cofactor evidence="5">
        <name>Mg(2+)</name>
        <dbReference type="ChEBI" id="CHEBI:18420"/>
    </cofactor>
</comment>
<dbReference type="STRING" id="235205.BAZSYMB_SCAFFOLD00072_5"/>
<dbReference type="OrthoDB" id="9801938at2"/>
<evidence type="ECO:0000313" key="7">
    <source>
        <dbReference type="EMBL" id="SEH99438.1"/>
    </source>
</evidence>
<evidence type="ECO:0000256" key="3">
    <source>
        <dbReference type="ARBA" id="ARBA00022840"/>
    </source>
</evidence>
<dbReference type="NCBIfam" id="TIGR02727">
    <property type="entry name" value="MTHFS_bact"/>
    <property type="match status" value="1"/>
</dbReference>
<dbReference type="GO" id="GO:0046872">
    <property type="term" value="F:metal ion binding"/>
    <property type="evidence" value="ECO:0007669"/>
    <property type="project" value="UniProtKB-KW"/>
</dbReference>
<dbReference type="GO" id="GO:0035999">
    <property type="term" value="P:tetrahydrofolate interconversion"/>
    <property type="evidence" value="ECO:0007669"/>
    <property type="project" value="TreeGrafter"/>
</dbReference>
<keyword evidence="3 4" id="KW-0067">ATP-binding</keyword>
<feature type="binding site" evidence="4">
    <location>
        <begin position="125"/>
        <end position="133"/>
    </location>
    <ligand>
        <name>ATP</name>
        <dbReference type="ChEBI" id="CHEBI:30616"/>
    </ligand>
</feature>
<proteinExistence type="inferred from homology"/>
<evidence type="ECO:0000313" key="9">
    <source>
        <dbReference type="Proteomes" id="UP000198988"/>
    </source>
</evidence>
<dbReference type="Proteomes" id="UP000198559">
    <property type="component" value="Unassembled WGS sequence"/>
</dbReference>
<dbReference type="GO" id="GO:0005524">
    <property type="term" value="F:ATP binding"/>
    <property type="evidence" value="ECO:0007669"/>
    <property type="project" value="UniProtKB-KW"/>
</dbReference>
<dbReference type="InterPro" id="IPR002698">
    <property type="entry name" value="FTHF_cligase"/>
</dbReference>
<evidence type="ECO:0000256" key="4">
    <source>
        <dbReference type="PIRSR" id="PIRSR006806-1"/>
    </source>
</evidence>
<dbReference type="PANTHER" id="PTHR23407">
    <property type="entry name" value="ATPASE INHIBITOR/5-FORMYLTETRAHYDROFOLATE CYCLO-LIGASE"/>
    <property type="match status" value="1"/>
</dbReference>
<dbReference type="Pfam" id="PF01812">
    <property type="entry name" value="5-FTHF_cyc-lig"/>
    <property type="match status" value="1"/>
</dbReference>
<keyword evidence="5" id="KW-0460">Magnesium</keyword>
<dbReference type="EMBL" id="CVUD02000197">
    <property type="protein sequence ID" value="SEH87234.1"/>
    <property type="molecule type" value="Genomic_DNA"/>
</dbReference>
<dbReference type="EC" id="6.3.3.2" evidence="5"/>
<feature type="binding site" evidence="4">
    <location>
        <position position="52"/>
    </location>
    <ligand>
        <name>substrate</name>
    </ligand>
</feature>
<dbReference type="GO" id="GO:0030272">
    <property type="term" value="F:5-formyltetrahydrofolate cyclo-ligase activity"/>
    <property type="evidence" value="ECO:0007669"/>
    <property type="project" value="UniProtKB-EC"/>
</dbReference>
<dbReference type="Proteomes" id="UP000198988">
    <property type="component" value="Unassembled WGS sequence"/>
</dbReference>
<dbReference type="InterPro" id="IPR024185">
    <property type="entry name" value="FTHF_cligase-like_sf"/>
</dbReference>
<reference evidence="8 9" key="1">
    <citation type="submission" date="2016-06" db="EMBL/GenBank/DDBJ databases">
        <authorList>
            <person name="Petersen J."/>
            <person name="Sayavedra L."/>
        </authorList>
    </citation>
    <scope>NUCLEOTIDE SEQUENCE [LARGE SCALE GENOMIC DNA]</scope>
    <source>
        <strain evidence="9">BazSymA</strain>
        <strain evidence="8">BazSymB</strain>
    </source>
</reference>
<organism evidence="7 9">
    <name type="scientific">Bathymodiolus azoricus thioautotrophic gill symbiont</name>
    <dbReference type="NCBI Taxonomy" id="235205"/>
    <lineage>
        <taxon>Bacteria</taxon>
        <taxon>Pseudomonadati</taxon>
        <taxon>Pseudomonadota</taxon>
        <taxon>Gammaproteobacteria</taxon>
        <taxon>sulfur-oxidizing symbionts</taxon>
    </lineage>
</organism>
<keyword evidence="2 4" id="KW-0547">Nucleotide-binding</keyword>
<reference evidence="7" key="2">
    <citation type="submission" date="2016-06" db="EMBL/GenBank/DDBJ databases">
        <authorList>
            <person name="Olsen C.W."/>
            <person name="Carey S."/>
            <person name="Hinshaw L."/>
            <person name="Karasin A.I."/>
        </authorList>
    </citation>
    <scope>NUCLEOTIDE SEQUENCE [LARGE SCALE GENOMIC DNA]</scope>
    <source>
        <strain evidence="7">BazSymA</strain>
        <strain evidence="6">BazSymB</strain>
    </source>
</reference>
<comment type="similarity">
    <text evidence="1 5">Belongs to the 5-formyltetrahydrofolate cyclo-ligase family.</text>
</comment>
<dbReference type="RefSeq" id="WP_090717643.1">
    <property type="nucleotide sequence ID" value="NZ_CAESAP020000349.1"/>
</dbReference>
<name>A0A1H6MD08_9GAMM</name>
<sequence>MQATRQLLRQQRRAITAIERAQSARKILHQMQKISNIQNGQKIALYLENDGEISPKYIHNFLEKQGVSIYLPILVGKSLKFAKIGNEFKKNKFGIDEPVATEVLNAKQLDVIFIPLVGFDKNKNRIGMGGGFYDRALSFKKNQTNYNSPKLYGLAFDCQQVAKIDSQSWDVAPDTIITPTKIY</sequence>